<dbReference type="AlphaFoldDB" id="A0AAV8A3V2"/>
<dbReference type="GO" id="GO:0007338">
    <property type="term" value="P:single fertilization"/>
    <property type="evidence" value="ECO:0007669"/>
    <property type="project" value="UniProtKB-KW"/>
</dbReference>
<dbReference type="InterPro" id="IPR040326">
    <property type="entry name" value="HAP2/GCS1"/>
</dbReference>
<evidence type="ECO:0000256" key="3">
    <source>
        <dbReference type="ARBA" id="ARBA00022475"/>
    </source>
</evidence>
<proteinExistence type="inferred from homology"/>
<reference evidence="14" key="1">
    <citation type="submission" date="2022-08" db="EMBL/GenBank/DDBJ databases">
        <title>Novel sulphate-reducing endosymbionts in the free-living metamonad Anaeramoeba.</title>
        <authorList>
            <person name="Jerlstrom-Hultqvist J."/>
            <person name="Cepicka I."/>
            <person name="Gallot-Lavallee L."/>
            <person name="Salas-Leiva D."/>
            <person name="Curtis B.A."/>
            <person name="Zahonova K."/>
            <person name="Pipaliya S."/>
            <person name="Dacks J."/>
            <person name="Roger A.J."/>
        </authorList>
    </citation>
    <scope>NUCLEOTIDE SEQUENCE</scope>
    <source>
        <strain evidence="14">Busselton2</strain>
    </source>
</reference>
<keyword evidence="5" id="KW-0732">Signal</keyword>
<evidence type="ECO:0000256" key="4">
    <source>
        <dbReference type="ARBA" id="ARBA00022692"/>
    </source>
</evidence>
<keyword evidence="8 12" id="KW-0472">Membrane</keyword>
<evidence type="ECO:0000313" key="15">
    <source>
        <dbReference type="Proteomes" id="UP001146793"/>
    </source>
</evidence>
<evidence type="ECO:0000256" key="9">
    <source>
        <dbReference type="ARBA" id="ARBA00023157"/>
    </source>
</evidence>
<evidence type="ECO:0000259" key="13">
    <source>
        <dbReference type="Pfam" id="PF10699"/>
    </source>
</evidence>
<organism evidence="14 15">
    <name type="scientific">Anaeramoeba flamelloides</name>
    <dbReference type="NCBI Taxonomy" id="1746091"/>
    <lineage>
        <taxon>Eukaryota</taxon>
        <taxon>Metamonada</taxon>
        <taxon>Anaeramoebidae</taxon>
        <taxon>Anaeramoeba</taxon>
    </lineage>
</organism>
<keyword evidence="6 12" id="KW-1133">Transmembrane helix</keyword>
<feature type="transmembrane region" description="Helical" evidence="12">
    <location>
        <begin position="519"/>
        <end position="543"/>
    </location>
</feature>
<accession>A0AAV8A3V2</accession>
<dbReference type="GO" id="GO:0005886">
    <property type="term" value="C:plasma membrane"/>
    <property type="evidence" value="ECO:0007669"/>
    <property type="project" value="UniProtKB-SubCell"/>
</dbReference>
<evidence type="ECO:0000313" key="14">
    <source>
        <dbReference type="EMBL" id="KAJ3448966.1"/>
    </source>
</evidence>
<dbReference type="PANTHER" id="PTHR31764">
    <property type="entry name" value="PROTEIN HAPLESS 2"/>
    <property type="match status" value="1"/>
</dbReference>
<keyword evidence="3" id="KW-1003">Cell membrane</keyword>
<dbReference type="PANTHER" id="PTHR31764:SF0">
    <property type="entry name" value="GENERATIVE CELL SPECIFIC-1_HAP2 DOMAIN-CONTAINING PROTEIN"/>
    <property type="match status" value="1"/>
</dbReference>
<dbReference type="Pfam" id="PF10699">
    <property type="entry name" value="HAP2-GCS1"/>
    <property type="match status" value="1"/>
</dbReference>
<comment type="subcellular location">
    <subcellularLocation>
        <location evidence="1">Cell membrane</location>
        <topology evidence="1">Single-pass type I membrane protein</topology>
    </subcellularLocation>
</comment>
<dbReference type="Proteomes" id="UP001146793">
    <property type="component" value="Unassembled WGS sequence"/>
</dbReference>
<evidence type="ECO:0000256" key="5">
    <source>
        <dbReference type="ARBA" id="ARBA00022729"/>
    </source>
</evidence>
<keyword evidence="10" id="KW-0278">Fertilization</keyword>
<evidence type="ECO:0000256" key="6">
    <source>
        <dbReference type="ARBA" id="ARBA00022989"/>
    </source>
</evidence>
<keyword evidence="9" id="KW-1015">Disulfide bond</keyword>
<dbReference type="EMBL" id="JANTQA010000015">
    <property type="protein sequence ID" value="KAJ3448966.1"/>
    <property type="molecule type" value="Genomic_DNA"/>
</dbReference>
<name>A0AAV8A3V2_9EUKA</name>
<evidence type="ECO:0000256" key="10">
    <source>
        <dbReference type="ARBA" id="ARBA00023279"/>
    </source>
</evidence>
<keyword evidence="4 12" id="KW-0812">Transmembrane</keyword>
<dbReference type="InterPro" id="IPR018928">
    <property type="entry name" value="HAP2/GCS1_dom"/>
</dbReference>
<evidence type="ECO:0000256" key="11">
    <source>
        <dbReference type="SAM" id="MobiDB-lite"/>
    </source>
</evidence>
<evidence type="ECO:0000256" key="12">
    <source>
        <dbReference type="SAM" id="Phobius"/>
    </source>
</evidence>
<gene>
    <name evidence="14" type="ORF">M0812_01454</name>
</gene>
<feature type="domain" description="Generative cell specific-1/HAP2" evidence="13">
    <location>
        <begin position="35"/>
        <end position="503"/>
    </location>
</feature>
<evidence type="ECO:0000256" key="1">
    <source>
        <dbReference type="ARBA" id="ARBA00004251"/>
    </source>
</evidence>
<sequence>MILHIDNLSYCLKHLELLLLFNTDSDSDTDKIIVQSSIENGIRKKFDQPLTIKLLSFASQNRYPITFQKNVSSELIERIIYKDTLQEGCNDDEFEVNPTCGWDRDNTNEVIKYSQGYCCTCSLVQSIEGSYNNSRSMNNCKSGGNETSSAHCLEFGGVVYGGYSVGKRETIFNISLEITKYNYLSESFENEIIWVSSATTTKYAQGLDFVVKLIGDFTSFQNQEDFENKYFFLPVAPLENSRVQNYLQNSIILDQEFVDLDGLSCNKIGITYETFQKEANACLKEIGSCVNRQLEYYHREDNDLRNQGLTGKYFVENFDNFEGLISIGDPNNESNINKYLNFKINQIQNPLLYFSINADDIKLIDNRAFGIIQDTWADDFESQLKEVSINVKITNLDEVTGSYSFMITECTNDIASKEIENIEVLTQSYKEIVVTVNSINDISQTDSCFIKLYDSYQYLIHTAKLFFDGSHSIQNITRNVPETFEQITKSPTVSNNCNQCSGFNTGICRLFKGCLFENVITILDLFNILFYIAILIISVIITYENLNRFYKKRNNKFTDKLGSLLLVLEILDQKPIFDFFNLDYFLQIENTIQDINNYILENNISIRKKQLLKNHKTLLNKNFDQFYTWVYQKKKKLFLLKRKIATKKFNNERMTINNMNDNRNNIGIHNNNNSSSNSNYKDVDDEDNNKNNNINNNKINISNKNGISIKDNRYNEQNFYYLIIKSTKIESIKEFGPLFSLFGVLVNIEPNHYRFIVTKKYNKIYKKFDIKKKKYINRYPPQKLPVNLCIIDLTELEVKKYISKTEVKYCINMKPKKNI</sequence>
<keyword evidence="7" id="KW-0446">Lipid-binding</keyword>
<evidence type="ECO:0000256" key="8">
    <source>
        <dbReference type="ARBA" id="ARBA00023136"/>
    </source>
</evidence>
<protein>
    <submittedName>
        <fullName evidence="14">Protein hapless</fullName>
    </submittedName>
</protein>
<feature type="region of interest" description="Disordered" evidence="11">
    <location>
        <begin position="656"/>
        <end position="697"/>
    </location>
</feature>
<comment type="caution">
    <text evidence="14">The sequence shown here is derived from an EMBL/GenBank/DDBJ whole genome shotgun (WGS) entry which is preliminary data.</text>
</comment>
<feature type="compositionally biased region" description="Low complexity" evidence="11">
    <location>
        <begin position="656"/>
        <end position="680"/>
    </location>
</feature>
<comment type="similarity">
    <text evidence="2">Belongs to the HAP2/GCS1 family.</text>
</comment>
<evidence type="ECO:0000256" key="2">
    <source>
        <dbReference type="ARBA" id="ARBA00010929"/>
    </source>
</evidence>
<evidence type="ECO:0000256" key="7">
    <source>
        <dbReference type="ARBA" id="ARBA00023121"/>
    </source>
</evidence>
<dbReference type="GO" id="GO:0008289">
    <property type="term" value="F:lipid binding"/>
    <property type="evidence" value="ECO:0007669"/>
    <property type="project" value="UniProtKB-KW"/>
</dbReference>